<dbReference type="Proteomes" id="UP000233551">
    <property type="component" value="Unassembled WGS sequence"/>
</dbReference>
<organism evidence="1 2">
    <name type="scientific">Punica granatum</name>
    <name type="common">Pomegranate</name>
    <dbReference type="NCBI Taxonomy" id="22663"/>
    <lineage>
        <taxon>Eukaryota</taxon>
        <taxon>Viridiplantae</taxon>
        <taxon>Streptophyta</taxon>
        <taxon>Embryophyta</taxon>
        <taxon>Tracheophyta</taxon>
        <taxon>Spermatophyta</taxon>
        <taxon>Magnoliopsida</taxon>
        <taxon>eudicotyledons</taxon>
        <taxon>Gunneridae</taxon>
        <taxon>Pentapetalae</taxon>
        <taxon>rosids</taxon>
        <taxon>malvids</taxon>
        <taxon>Myrtales</taxon>
        <taxon>Lythraceae</taxon>
        <taxon>Punica</taxon>
    </lineage>
</organism>
<sequence>MCDGLVVPSSLPCSLETLRSRVRILLETYARSYNEKSKGKGVGVAALHQGCQHPQGHRRPWWIGQQPRPQIDRELQLGVPGGLGVEAADRLPRPLHRDHWHPLWVPTPSVEGLGLPIGGPDLFPFRFFVIRLK</sequence>
<gene>
    <name evidence="1" type="ORF">CRG98_028999</name>
</gene>
<dbReference type="EMBL" id="PGOL01002093">
    <property type="protein sequence ID" value="PKI50612.1"/>
    <property type="molecule type" value="Genomic_DNA"/>
</dbReference>
<keyword evidence="2" id="KW-1185">Reference proteome</keyword>
<comment type="caution">
    <text evidence="1">The sequence shown here is derived from an EMBL/GenBank/DDBJ whole genome shotgun (WGS) entry which is preliminary data.</text>
</comment>
<evidence type="ECO:0000313" key="1">
    <source>
        <dbReference type="EMBL" id="PKI50612.1"/>
    </source>
</evidence>
<name>A0A2I0J307_PUNGR</name>
<accession>A0A2I0J307</accession>
<protein>
    <submittedName>
        <fullName evidence="1">Uncharacterized protein</fullName>
    </submittedName>
</protein>
<proteinExistence type="predicted"/>
<reference evidence="1 2" key="1">
    <citation type="submission" date="2017-11" db="EMBL/GenBank/DDBJ databases">
        <title>De-novo sequencing of pomegranate (Punica granatum L.) genome.</title>
        <authorList>
            <person name="Akparov Z."/>
            <person name="Amiraslanov A."/>
            <person name="Hajiyeva S."/>
            <person name="Abbasov M."/>
            <person name="Kaur K."/>
            <person name="Hamwieh A."/>
            <person name="Solovyev V."/>
            <person name="Salamov A."/>
            <person name="Braich B."/>
            <person name="Kosarev P."/>
            <person name="Mahmoud A."/>
            <person name="Hajiyev E."/>
            <person name="Babayeva S."/>
            <person name="Izzatullayeva V."/>
            <person name="Mammadov A."/>
            <person name="Mammadov A."/>
            <person name="Sharifova S."/>
            <person name="Ojaghi J."/>
            <person name="Eynullazada K."/>
            <person name="Bayramov B."/>
            <person name="Abdulazimova A."/>
            <person name="Shahmuradov I."/>
        </authorList>
    </citation>
    <scope>NUCLEOTIDE SEQUENCE [LARGE SCALE GENOMIC DNA]</scope>
    <source>
        <strain evidence="2">cv. AG2017</strain>
        <tissue evidence="1">Leaf</tissue>
    </source>
</reference>
<evidence type="ECO:0000313" key="2">
    <source>
        <dbReference type="Proteomes" id="UP000233551"/>
    </source>
</evidence>
<dbReference type="AlphaFoldDB" id="A0A2I0J307"/>